<dbReference type="EMBL" id="JACVXB010000003">
    <property type="protein sequence ID" value="MBD0832200.1"/>
    <property type="molecule type" value="Genomic_DNA"/>
</dbReference>
<dbReference type="InterPro" id="IPR004843">
    <property type="entry name" value="Calcineurin-like_PHP"/>
</dbReference>
<proteinExistence type="predicted"/>
<name>A0A8J6U7M7_9FLAO</name>
<dbReference type="Gene3D" id="3.60.21.10">
    <property type="match status" value="2"/>
</dbReference>
<organism evidence="2 3">
    <name type="scientific">Aestuariibaculum sediminum</name>
    <dbReference type="NCBI Taxonomy" id="2770637"/>
    <lineage>
        <taxon>Bacteria</taxon>
        <taxon>Pseudomonadati</taxon>
        <taxon>Bacteroidota</taxon>
        <taxon>Flavobacteriia</taxon>
        <taxon>Flavobacteriales</taxon>
        <taxon>Flavobacteriaceae</taxon>
    </lineage>
</organism>
<dbReference type="InterPro" id="IPR029052">
    <property type="entry name" value="Metallo-depent_PP-like"/>
</dbReference>
<evidence type="ECO:0000259" key="1">
    <source>
        <dbReference type="Pfam" id="PF00149"/>
    </source>
</evidence>
<keyword evidence="3" id="KW-1185">Reference proteome</keyword>
<comment type="caution">
    <text evidence="2">The sequence shown here is derived from an EMBL/GenBank/DDBJ whole genome shotgun (WGS) entry which is preliminary data.</text>
</comment>
<dbReference type="AlphaFoldDB" id="A0A8J6U7M7"/>
<reference evidence="2 3" key="1">
    <citation type="submission" date="2020-09" db="EMBL/GenBank/DDBJ databases">
        <title>TT11 complete genome.</title>
        <authorList>
            <person name="Wu Z."/>
        </authorList>
    </citation>
    <scope>NUCLEOTIDE SEQUENCE [LARGE SCALE GENOMIC DNA]</scope>
    <source>
        <strain evidence="2 3">TT11</strain>
    </source>
</reference>
<dbReference type="RefSeq" id="WP_188229988.1">
    <property type="nucleotide sequence ID" value="NZ_JACVXB010000003.1"/>
</dbReference>
<protein>
    <submittedName>
        <fullName evidence="2">Metallophosphoesterase</fullName>
    </submittedName>
</protein>
<dbReference type="SUPFAM" id="SSF56300">
    <property type="entry name" value="Metallo-dependent phosphatases"/>
    <property type="match status" value="1"/>
</dbReference>
<feature type="domain" description="Calcineurin-like phosphoesterase" evidence="1">
    <location>
        <begin position="29"/>
        <end position="380"/>
    </location>
</feature>
<evidence type="ECO:0000313" key="2">
    <source>
        <dbReference type="EMBL" id="MBD0832200.1"/>
    </source>
</evidence>
<dbReference type="PROSITE" id="PS51257">
    <property type="entry name" value="PROKAR_LIPOPROTEIN"/>
    <property type="match status" value="1"/>
</dbReference>
<sequence>MDKIVSVVFMLFFLISCNKDLKIKEAKPLKIAFLSDVHLHDIYGTLTDNPYKGLLNSKTGKYTLARTMQSQLESTRLFNENYFAFKAALNDLVEREVKYVVLPGDFSDDGQRLNIRGLKTILNEYTLKYGLKFILTTGNHDPVRPFLQEGGKVDFLGPGGQTQAIFSNKELCAKNDSNDLSCIITKDMAKLGYEGILTELKTFGFQPNDKTVYWETPFTKYTYETYRYKEALDYTSLEKRTYKIQPSEAEIPDLSYLIEPENNLWFLAIDANVYIPRGKEITVNPNSYRSANVGYNNVLTHKKYLLEWIKSITKRAKTLGKTLIVFSHYPVVDFNDGATNEIKLLFGKDKMQMHRAPSNDVTKAFINAGVKVHFGGHMHINDTGVGKLKNGESIINVQIPSLAAYIPAYKLLKIQSHNVFEVETVVLNSVSDFSSLFPLYRQEYKYLLDNNKENIWNLNILNTSSYKEFTEWHLKEVVRLRFLKQDWPEELKRLLLNATGKKLIEISTKEHGDTKGFYKDLLDQNLQIQDFETWNGLDMVYDFYKIKNADILGIKDIGKHRMKQYLALSKLLQSTSLEELRLFGTIFIKFSSGKPADHFQIDMTSNRLTTINDLR</sequence>
<dbReference type="GO" id="GO:0016787">
    <property type="term" value="F:hydrolase activity"/>
    <property type="evidence" value="ECO:0007669"/>
    <property type="project" value="InterPro"/>
</dbReference>
<accession>A0A8J6U7M7</accession>
<dbReference type="Pfam" id="PF00149">
    <property type="entry name" value="Metallophos"/>
    <property type="match status" value="1"/>
</dbReference>
<gene>
    <name evidence="2" type="ORF">ICJ83_08650</name>
</gene>
<evidence type="ECO:0000313" key="3">
    <source>
        <dbReference type="Proteomes" id="UP000600588"/>
    </source>
</evidence>
<dbReference type="Proteomes" id="UP000600588">
    <property type="component" value="Unassembled WGS sequence"/>
</dbReference>